<evidence type="ECO:0000313" key="6">
    <source>
        <dbReference type="EMBL" id="AFG38067.1"/>
    </source>
</evidence>
<dbReference type="InterPro" id="IPR006145">
    <property type="entry name" value="PsdUridine_synth_RsuA/RluA"/>
</dbReference>
<dbReference type="Pfam" id="PF00849">
    <property type="entry name" value="PseudoU_synth_2"/>
    <property type="match status" value="1"/>
</dbReference>
<dbReference type="CDD" id="cd00165">
    <property type="entry name" value="S4"/>
    <property type="match status" value="1"/>
</dbReference>
<dbReference type="PANTHER" id="PTHR21600">
    <property type="entry name" value="MITOCHONDRIAL RNA PSEUDOURIDINE SYNTHASE"/>
    <property type="match status" value="1"/>
</dbReference>
<dbReference type="GO" id="GO:0000455">
    <property type="term" value="P:enzyme-directed rRNA pseudouridine synthesis"/>
    <property type="evidence" value="ECO:0007669"/>
    <property type="project" value="UniProtKB-ARBA"/>
</dbReference>
<keyword evidence="7" id="KW-1185">Reference proteome</keyword>
<dbReference type="Pfam" id="PF01479">
    <property type="entry name" value="S4"/>
    <property type="match status" value="1"/>
</dbReference>
<reference evidence="7" key="1">
    <citation type="journal article" date="2013" name="Stand. Genomic Sci.">
        <title>Complete genome sequence of the halophilic bacterium Spirochaeta africana type strain (Z-7692(T)) from the alkaline Lake Magadi in the East African Rift.</title>
        <authorList>
            <person name="Liolos K."/>
            <person name="Abt B."/>
            <person name="Scheuner C."/>
            <person name="Teshima H."/>
            <person name="Held B."/>
            <person name="Lapidus A."/>
            <person name="Nolan M."/>
            <person name="Lucas S."/>
            <person name="Deshpande S."/>
            <person name="Cheng J.F."/>
            <person name="Tapia R."/>
            <person name="Goodwin L.A."/>
            <person name="Pitluck S."/>
            <person name="Pagani I."/>
            <person name="Ivanova N."/>
            <person name="Mavromatis K."/>
            <person name="Mikhailova N."/>
            <person name="Huntemann M."/>
            <person name="Pati A."/>
            <person name="Chen A."/>
            <person name="Palaniappan K."/>
            <person name="Land M."/>
            <person name="Rohde M."/>
            <person name="Tindall B.J."/>
            <person name="Detter J.C."/>
            <person name="Goker M."/>
            <person name="Bristow J."/>
            <person name="Eisen J.A."/>
            <person name="Markowitz V."/>
            <person name="Hugenholtz P."/>
            <person name="Woyke T."/>
            <person name="Klenk H.P."/>
            <person name="Kyrpides N.C."/>
        </authorList>
    </citation>
    <scope>NUCLEOTIDE SEQUENCE</scope>
    <source>
        <strain evidence="7">ATCC 700263 / DSM 8902 / Z-7692</strain>
    </source>
</reference>
<dbReference type="GO" id="GO:0120159">
    <property type="term" value="F:rRNA pseudouridine synthase activity"/>
    <property type="evidence" value="ECO:0007669"/>
    <property type="project" value="UniProtKB-ARBA"/>
</dbReference>
<dbReference type="HOGENOM" id="CLU_016902_1_0_12"/>
<dbReference type="PATRIC" id="fig|889378.3.peg.2004"/>
<proteinExistence type="inferred from homology"/>
<evidence type="ECO:0000256" key="4">
    <source>
        <dbReference type="SAM" id="MobiDB-lite"/>
    </source>
</evidence>
<evidence type="ECO:0000259" key="5">
    <source>
        <dbReference type="SMART" id="SM00363"/>
    </source>
</evidence>
<name>H9UKM4_SPIAZ</name>
<dbReference type="Gene3D" id="3.30.2350.10">
    <property type="entry name" value="Pseudouridine synthase"/>
    <property type="match status" value="1"/>
</dbReference>
<dbReference type="RefSeq" id="WP_014456050.1">
    <property type="nucleotide sequence ID" value="NC_017098.1"/>
</dbReference>
<feature type="region of interest" description="Disordered" evidence="4">
    <location>
        <begin position="66"/>
        <end position="132"/>
    </location>
</feature>
<evidence type="ECO:0000313" key="7">
    <source>
        <dbReference type="Proteomes" id="UP000007383"/>
    </source>
</evidence>
<dbReference type="CDD" id="cd02869">
    <property type="entry name" value="PseudoU_synth_RluA_like"/>
    <property type="match status" value="1"/>
</dbReference>
<feature type="compositionally biased region" description="Low complexity" evidence="4">
    <location>
        <begin position="98"/>
        <end position="127"/>
    </location>
</feature>
<keyword evidence="2" id="KW-0413">Isomerase</keyword>
<dbReference type="Proteomes" id="UP000007383">
    <property type="component" value="Chromosome"/>
</dbReference>
<dbReference type="SMART" id="SM00363">
    <property type="entry name" value="S4"/>
    <property type="match status" value="1"/>
</dbReference>
<dbReference type="AlphaFoldDB" id="H9UKM4"/>
<sequence length="399" mass="43386">MEWREFTLTENDAGRRLDVILRHLDAARGLSGLFAAIRKGLIRLNGKKARPDSRVNPGDTLSIAAFLLDPSDPSDPAHPQAGQQSGAPAEIRRPDSTSGAPAASGPVSSPPQAGTTAPEATPSEAPAGAPPVPVLFESDHLIAVLKPPGMLVHDGPASLEARLRPYLQERIPPSVSFRPGPLHRLDRNTSGIVCFSKSLAGARWFTESLQQNRIAKYYLAVLEGELPPGYHEIWLDTLERRHHSTSLSTAGQAAETHICRLGTASRYQLPGLHTMTGVRIVTGRTHQIRAQAAGHGHPVLGDAKYGSRISGLGRGLLLHAAALVLPAWEYGEKHLIQAPLPRRWYRLLQLQHDQPTAVAVSSRTGTGYRVRRPQSVPAPRDTESRDPWLDRVMQDLILI</sequence>
<feature type="domain" description="RNA-binding S4" evidence="5">
    <location>
        <begin position="15"/>
        <end position="72"/>
    </location>
</feature>
<accession>H9UKM4</accession>
<dbReference type="eggNOG" id="COG0564">
    <property type="taxonomic scope" value="Bacteria"/>
</dbReference>
<feature type="region of interest" description="Disordered" evidence="4">
    <location>
        <begin position="361"/>
        <end position="385"/>
    </location>
</feature>
<dbReference type="PANTHER" id="PTHR21600:SF83">
    <property type="entry name" value="PSEUDOURIDYLATE SYNTHASE RPUSD4, MITOCHONDRIAL"/>
    <property type="match status" value="1"/>
</dbReference>
<dbReference type="PROSITE" id="PS50889">
    <property type="entry name" value="S4"/>
    <property type="match status" value="1"/>
</dbReference>
<evidence type="ECO:0000256" key="3">
    <source>
        <dbReference type="PROSITE-ProRule" id="PRU00182"/>
    </source>
</evidence>
<gene>
    <name evidence="6" type="ordered locus">Spiaf_2018</name>
</gene>
<dbReference type="SUPFAM" id="SSF55120">
    <property type="entry name" value="Pseudouridine synthase"/>
    <property type="match status" value="1"/>
</dbReference>
<dbReference type="OrthoDB" id="305739at2"/>
<dbReference type="InterPro" id="IPR050188">
    <property type="entry name" value="RluA_PseudoU_synthase"/>
</dbReference>
<dbReference type="Gene3D" id="3.10.290.10">
    <property type="entry name" value="RNA-binding S4 domain"/>
    <property type="match status" value="1"/>
</dbReference>
<dbReference type="InterPro" id="IPR020103">
    <property type="entry name" value="PsdUridine_synth_cat_dom_sf"/>
</dbReference>
<dbReference type="STRING" id="889378.Spiaf_2018"/>
<organism evidence="6 7">
    <name type="scientific">Spirochaeta africana (strain ATCC 700263 / DSM 8902 / Z-7692)</name>
    <dbReference type="NCBI Taxonomy" id="889378"/>
    <lineage>
        <taxon>Bacteria</taxon>
        <taxon>Pseudomonadati</taxon>
        <taxon>Spirochaetota</taxon>
        <taxon>Spirochaetia</taxon>
        <taxon>Spirochaetales</taxon>
        <taxon>Spirochaetaceae</taxon>
        <taxon>Spirochaeta</taxon>
    </lineage>
</organism>
<comment type="similarity">
    <text evidence="1">Belongs to the pseudouridine synthase RluA family.</text>
</comment>
<evidence type="ECO:0000256" key="1">
    <source>
        <dbReference type="ARBA" id="ARBA00010876"/>
    </source>
</evidence>
<dbReference type="KEGG" id="sfc:Spiaf_2018"/>
<dbReference type="EMBL" id="CP003282">
    <property type="protein sequence ID" value="AFG38067.1"/>
    <property type="molecule type" value="Genomic_DNA"/>
</dbReference>
<keyword evidence="3" id="KW-0694">RNA-binding</keyword>
<dbReference type="InterPro" id="IPR002942">
    <property type="entry name" value="S4_RNA-bd"/>
</dbReference>
<evidence type="ECO:0000256" key="2">
    <source>
        <dbReference type="ARBA" id="ARBA00023235"/>
    </source>
</evidence>
<protein>
    <submittedName>
        <fullName evidence="6">23S RNA-specific pseudouridylate synthase</fullName>
    </submittedName>
</protein>
<dbReference type="InterPro" id="IPR036986">
    <property type="entry name" value="S4_RNA-bd_sf"/>
</dbReference>
<dbReference type="SUPFAM" id="SSF55174">
    <property type="entry name" value="Alpha-L RNA-binding motif"/>
    <property type="match status" value="1"/>
</dbReference>
<dbReference type="GO" id="GO:0003723">
    <property type="term" value="F:RNA binding"/>
    <property type="evidence" value="ECO:0007669"/>
    <property type="project" value="UniProtKB-KW"/>
</dbReference>